<reference evidence="1" key="1">
    <citation type="journal article" date="2015" name="PeerJ">
        <title>First genomic representation of candidate bacterial phylum KSB3 points to enhanced environmental sensing as a trigger of wastewater bulking.</title>
        <authorList>
            <person name="Sekiguchi Y."/>
            <person name="Ohashi A."/>
            <person name="Parks D.H."/>
            <person name="Yamauchi T."/>
            <person name="Tyson G.W."/>
            <person name="Hugenholtz P."/>
        </authorList>
    </citation>
    <scope>NUCLEOTIDE SEQUENCE [LARGE SCALE GENOMIC DNA]</scope>
</reference>
<organism evidence="1">
    <name type="scientific">Vecturithrix granuli</name>
    <dbReference type="NCBI Taxonomy" id="1499967"/>
    <lineage>
        <taxon>Bacteria</taxon>
        <taxon>Candidatus Moduliflexota</taxon>
        <taxon>Candidatus Vecturitrichia</taxon>
        <taxon>Candidatus Vecturitrichales</taxon>
        <taxon>Candidatus Vecturitrichaceae</taxon>
        <taxon>Candidatus Vecturithrix</taxon>
    </lineage>
</organism>
<name>A0A081C0S2_VECG1</name>
<dbReference type="AlphaFoldDB" id="A0A081C0S2"/>
<sequence length="89" mass="9949">MCVLFLGLGTFATAPVYTGRQEQTVTLAYYQGLNLEQDEVVSTPEVISVVFCGPATEPFVPALDRDLYAFPLADRIIFVVQAYRRGSWR</sequence>
<gene>
    <name evidence="1" type="ORF">U27_05150</name>
</gene>
<evidence type="ECO:0000313" key="2">
    <source>
        <dbReference type="Proteomes" id="UP000030661"/>
    </source>
</evidence>
<dbReference type="HOGENOM" id="CLU_2448608_0_0_0"/>
<protein>
    <submittedName>
        <fullName evidence="1">Uncharacterized protein</fullName>
    </submittedName>
</protein>
<accession>A0A081C0S2</accession>
<evidence type="ECO:0000313" key="1">
    <source>
        <dbReference type="EMBL" id="GAK58177.1"/>
    </source>
</evidence>
<dbReference type="Proteomes" id="UP000030661">
    <property type="component" value="Unassembled WGS sequence"/>
</dbReference>
<keyword evidence="2" id="KW-1185">Reference proteome</keyword>
<dbReference type="EMBL" id="DF820467">
    <property type="protein sequence ID" value="GAK58177.1"/>
    <property type="molecule type" value="Genomic_DNA"/>
</dbReference>
<proteinExistence type="predicted"/>
<dbReference type="STRING" id="1499967.U27_05150"/>